<dbReference type="InterPro" id="IPR024445">
    <property type="entry name" value="Tnp_ISXO2-like"/>
</dbReference>
<feature type="domain" description="ISXO2-like transposase" evidence="1">
    <location>
        <begin position="141"/>
        <end position="350"/>
    </location>
</feature>
<dbReference type="Pfam" id="PF12762">
    <property type="entry name" value="DDE_Tnp_IS1595"/>
    <property type="match status" value="1"/>
</dbReference>
<name>A0A814AZ78_9BILA</name>
<gene>
    <name evidence="2" type="ORF">OXX778_LOCUS12434</name>
</gene>
<evidence type="ECO:0000259" key="1">
    <source>
        <dbReference type="SMART" id="SM01126"/>
    </source>
</evidence>
<dbReference type="SMART" id="SM01126">
    <property type="entry name" value="DDE_Tnp_IS1595"/>
    <property type="match status" value="1"/>
</dbReference>
<accession>A0A814AZ78</accession>
<organism evidence="2 3">
    <name type="scientific">Brachionus calyciflorus</name>
    <dbReference type="NCBI Taxonomy" id="104777"/>
    <lineage>
        <taxon>Eukaryota</taxon>
        <taxon>Metazoa</taxon>
        <taxon>Spiralia</taxon>
        <taxon>Gnathifera</taxon>
        <taxon>Rotifera</taxon>
        <taxon>Eurotatoria</taxon>
        <taxon>Monogononta</taxon>
        <taxon>Pseudotrocha</taxon>
        <taxon>Ploima</taxon>
        <taxon>Brachionidae</taxon>
        <taxon>Brachionus</taxon>
    </lineage>
</organism>
<dbReference type="OrthoDB" id="6627846at2759"/>
<keyword evidence="3" id="KW-1185">Reference proteome</keyword>
<protein>
    <recommendedName>
        <fullName evidence="1">ISXO2-like transposase domain-containing protein</fullName>
    </recommendedName>
</protein>
<evidence type="ECO:0000313" key="2">
    <source>
        <dbReference type="EMBL" id="CAF0922011.1"/>
    </source>
</evidence>
<comment type="caution">
    <text evidence="2">The sequence shown here is derived from an EMBL/GenBank/DDBJ whole genome shotgun (WGS) entry which is preliminary data.</text>
</comment>
<dbReference type="PANTHER" id="PTHR47163:SF2">
    <property type="entry name" value="SI:DKEY-17M8.2"/>
    <property type="match status" value="1"/>
</dbReference>
<dbReference type="Proteomes" id="UP000663879">
    <property type="component" value="Unassembled WGS sequence"/>
</dbReference>
<dbReference type="AlphaFoldDB" id="A0A814AZ78"/>
<dbReference type="PANTHER" id="PTHR47163">
    <property type="entry name" value="DDE_TNP_IS1595 DOMAIN-CONTAINING PROTEIN"/>
    <property type="match status" value="1"/>
</dbReference>
<sequence length="351" mass="41283">MSRSSINFPKNYSQFYGLVSNKSLVNQFLIENDLINKDKACSNPNCSNKPNMKLTFLKEKIVIRCMNKGCKRYFSPRNRIFNLVSKTHLSYAKILEIFWHWSFKHSVDFTKQQTGLNKGTIIQWFKKIRGILEEKMNASKPLGGPGYSVQIDESLFQGRRKYNRGRLLKSDKKPKDLIDQLSKLNLDESQKKKSKRNYGKRVTGPWVFGLVVQKISYLDSRKKHIESRTKKVKDFIKKIKNKTKRKQFYNDKRKCNTKINRVYSSKSYKYKLGTKKTDSNPFKEVRMFVVEKRDAKTLIPIIQKNVLPGTEIVSDEWSSYKSLNKHGYIHYTVNHSENFVNPKTKHQQKNV</sequence>
<evidence type="ECO:0000313" key="3">
    <source>
        <dbReference type="Proteomes" id="UP000663879"/>
    </source>
</evidence>
<dbReference type="InterPro" id="IPR053164">
    <property type="entry name" value="IS1016-like_transposase"/>
</dbReference>
<dbReference type="EMBL" id="CAJNOC010002253">
    <property type="protein sequence ID" value="CAF0922011.1"/>
    <property type="molecule type" value="Genomic_DNA"/>
</dbReference>
<reference evidence="2" key="1">
    <citation type="submission" date="2021-02" db="EMBL/GenBank/DDBJ databases">
        <authorList>
            <person name="Nowell W R."/>
        </authorList>
    </citation>
    <scope>NUCLEOTIDE SEQUENCE</scope>
    <source>
        <strain evidence="2">Ploen Becks lab</strain>
    </source>
</reference>
<proteinExistence type="predicted"/>